<keyword evidence="1" id="KW-0479">Metal-binding</keyword>
<dbReference type="InterPro" id="IPR051826">
    <property type="entry name" value="E3_ubiquitin-ligase_domain"/>
</dbReference>
<dbReference type="GO" id="GO:0008270">
    <property type="term" value="F:zinc ion binding"/>
    <property type="evidence" value="ECO:0007669"/>
    <property type="project" value="UniProtKB-KW"/>
</dbReference>
<keyword evidence="2" id="KW-0863">Zinc-finger</keyword>
<dbReference type="EMBL" id="CABVLZ010000013">
    <property type="protein sequence ID" value="VVU95804.1"/>
    <property type="molecule type" value="Genomic_DNA"/>
</dbReference>
<dbReference type="GO" id="GO:0006511">
    <property type="term" value="P:ubiquitin-dependent protein catabolic process"/>
    <property type="evidence" value="ECO:0007669"/>
    <property type="project" value="TreeGrafter"/>
</dbReference>
<dbReference type="SUPFAM" id="SSF57850">
    <property type="entry name" value="RING/U-box"/>
    <property type="match status" value="1"/>
</dbReference>
<dbReference type="AlphaFoldDB" id="A0A5E8CLH1"/>
<dbReference type="CDD" id="cd16454">
    <property type="entry name" value="RING-H2_PA-TM-RING"/>
    <property type="match status" value="1"/>
</dbReference>
<dbReference type="PANTHER" id="PTHR22765">
    <property type="entry name" value="RING FINGER AND PROTEASE ASSOCIATED DOMAIN-CONTAINING"/>
    <property type="match status" value="1"/>
</dbReference>
<proteinExistence type="predicted"/>
<evidence type="ECO:0000313" key="5">
    <source>
        <dbReference type="EMBL" id="VVU95804.1"/>
    </source>
</evidence>
<dbReference type="PANTHER" id="PTHR22765:SF434">
    <property type="entry name" value="GB|AAD18119.1-RELATED"/>
    <property type="match status" value="1"/>
</dbReference>
<protein>
    <submittedName>
        <fullName evidence="5">Ring finger domain</fullName>
    </submittedName>
</protein>
<evidence type="ECO:0000256" key="2">
    <source>
        <dbReference type="ARBA" id="ARBA00022771"/>
    </source>
</evidence>
<dbReference type="InterPro" id="IPR011016">
    <property type="entry name" value="Znf_RING-CH"/>
</dbReference>
<organism evidence="5">
    <name type="scientific">seawater metagenome</name>
    <dbReference type="NCBI Taxonomy" id="1561972"/>
    <lineage>
        <taxon>unclassified sequences</taxon>
        <taxon>metagenomes</taxon>
        <taxon>ecological metagenomes</taxon>
    </lineage>
</organism>
<sequence length="141" mass="16851">MNEICAICLDDDSNLDLILPCNHKFHSQCILPWLKSNGTCPYCRACPKTSFQAFFSKAFIIPLRIKLEEENLRFSYPNKYHYRIDYKKIRRIYYKKNKVRFEILKKDGTFKFKSFYIKPITQLNLFSSALSYQLNFLANHI</sequence>
<evidence type="ECO:0000256" key="3">
    <source>
        <dbReference type="ARBA" id="ARBA00022833"/>
    </source>
</evidence>
<evidence type="ECO:0000259" key="4">
    <source>
        <dbReference type="PROSITE" id="PS50089"/>
    </source>
</evidence>
<dbReference type="SMART" id="SM00184">
    <property type="entry name" value="RING"/>
    <property type="match status" value="1"/>
</dbReference>
<accession>A0A5E8CLH1</accession>
<feature type="domain" description="RING-type" evidence="4">
    <location>
        <begin position="5"/>
        <end position="44"/>
    </location>
</feature>
<reference evidence="5" key="1">
    <citation type="submission" date="2019-09" db="EMBL/GenBank/DDBJ databases">
        <authorList>
            <person name="Needham M D."/>
        </authorList>
    </citation>
    <scope>NUCLEOTIDE SEQUENCE</scope>
</reference>
<dbReference type="Gene3D" id="3.30.40.10">
    <property type="entry name" value="Zinc/RING finger domain, C3HC4 (zinc finger)"/>
    <property type="match status" value="1"/>
</dbReference>
<dbReference type="InterPro" id="IPR013083">
    <property type="entry name" value="Znf_RING/FYVE/PHD"/>
</dbReference>
<dbReference type="PROSITE" id="PS50089">
    <property type="entry name" value="ZF_RING_2"/>
    <property type="match status" value="1"/>
</dbReference>
<dbReference type="InterPro" id="IPR001841">
    <property type="entry name" value="Znf_RING"/>
</dbReference>
<name>A0A5E8CLH1_9ZZZZ</name>
<dbReference type="SMART" id="SM00744">
    <property type="entry name" value="RINGv"/>
    <property type="match status" value="1"/>
</dbReference>
<keyword evidence="3" id="KW-0862">Zinc</keyword>
<gene>
    <name evidence="5" type="ORF">CPAV1605_1566</name>
</gene>
<evidence type="ECO:0000256" key="1">
    <source>
        <dbReference type="ARBA" id="ARBA00022723"/>
    </source>
</evidence>
<dbReference type="GO" id="GO:0061630">
    <property type="term" value="F:ubiquitin protein ligase activity"/>
    <property type="evidence" value="ECO:0007669"/>
    <property type="project" value="TreeGrafter"/>
</dbReference>
<dbReference type="Pfam" id="PF13639">
    <property type="entry name" value="zf-RING_2"/>
    <property type="match status" value="1"/>
</dbReference>